<feature type="transmembrane region" description="Helical" evidence="2">
    <location>
        <begin position="140"/>
        <end position="161"/>
    </location>
</feature>
<evidence type="ECO:0000256" key="1">
    <source>
        <dbReference type="ARBA" id="ARBA00010792"/>
    </source>
</evidence>
<dbReference type="Proteomes" id="UP001242811">
    <property type="component" value="Unassembled WGS sequence"/>
</dbReference>
<dbReference type="PANTHER" id="PTHR42709:SF9">
    <property type="entry name" value="ALKALINE PHOSPHATASE LIKE PROTEIN"/>
    <property type="match status" value="1"/>
</dbReference>
<keyword evidence="5" id="KW-1185">Reference proteome</keyword>
<sequence>MDVLKWISQLFEEYGYGVLFFGLLLEFIALPFPGETTMAYAGYLSYSGTLDFGKLVLLAFFGTTIGMTITYFIGKWAGLPFIQKYGKWVLLSPVKLQKTQKWFQRYGYWLIFIGYFIPGVRHFTGYFSGIIALPLRKFALYAYSGALFWVTLFLSIGKLFGPQWDAIFHLVELYALRTAAVVGMILMLYVAYRWRAFLLSPFYKSDKPVKPVKTSNKNDSQ</sequence>
<organism evidence="4 5">
    <name type="scientific">Paenibacillus brasilensis</name>
    <dbReference type="NCBI Taxonomy" id="128574"/>
    <lineage>
        <taxon>Bacteria</taxon>
        <taxon>Bacillati</taxon>
        <taxon>Bacillota</taxon>
        <taxon>Bacilli</taxon>
        <taxon>Bacillales</taxon>
        <taxon>Paenibacillaceae</taxon>
        <taxon>Paenibacillus</taxon>
    </lineage>
</organism>
<accession>A0ABU0L0H4</accession>
<keyword evidence="2" id="KW-1133">Transmembrane helix</keyword>
<evidence type="ECO:0000313" key="5">
    <source>
        <dbReference type="Proteomes" id="UP001242811"/>
    </source>
</evidence>
<evidence type="ECO:0000256" key="2">
    <source>
        <dbReference type="SAM" id="Phobius"/>
    </source>
</evidence>
<dbReference type="InterPro" id="IPR032816">
    <property type="entry name" value="VTT_dom"/>
</dbReference>
<dbReference type="Pfam" id="PF09335">
    <property type="entry name" value="VTT_dom"/>
    <property type="match status" value="1"/>
</dbReference>
<dbReference type="EMBL" id="JAUSWA010000020">
    <property type="protein sequence ID" value="MDQ0495181.1"/>
    <property type="molecule type" value="Genomic_DNA"/>
</dbReference>
<keyword evidence="2" id="KW-0472">Membrane</keyword>
<keyword evidence="2" id="KW-0812">Transmembrane</keyword>
<evidence type="ECO:0000259" key="3">
    <source>
        <dbReference type="Pfam" id="PF09335"/>
    </source>
</evidence>
<gene>
    <name evidence="4" type="ORF">QOZ95_003359</name>
</gene>
<comment type="similarity">
    <text evidence="1">Belongs to the DedA family.</text>
</comment>
<dbReference type="InterPro" id="IPR051311">
    <property type="entry name" value="DedA_domain"/>
</dbReference>
<feature type="transmembrane region" description="Helical" evidence="2">
    <location>
        <begin position="106"/>
        <end position="133"/>
    </location>
</feature>
<proteinExistence type="inferred from homology"/>
<evidence type="ECO:0000313" key="4">
    <source>
        <dbReference type="EMBL" id="MDQ0495181.1"/>
    </source>
</evidence>
<protein>
    <submittedName>
        <fullName evidence="4">Membrane protein DedA with SNARE-associated domain</fullName>
    </submittedName>
</protein>
<name>A0ABU0L0H4_9BACL</name>
<reference evidence="4 5" key="1">
    <citation type="submission" date="2023-07" db="EMBL/GenBank/DDBJ databases">
        <title>Genomic Encyclopedia of Type Strains, Phase IV (KMG-IV): sequencing the most valuable type-strain genomes for metagenomic binning, comparative biology and taxonomic classification.</title>
        <authorList>
            <person name="Goeker M."/>
        </authorList>
    </citation>
    <scope>NUCLEOTIDE SEQUENCE [LARGE SCALE GENOMIC DNA]</scope>
    <source>
        <strain evidence="4 5">DSM 14914</strain>
    </source>
</reference>
<feature type="transmembrane region" description="Helical" evidence="2">
    <location>
        <begin position="14"/>
        <end position="34"/>
    </location>
</feature>
<feature type="domain" description="VTT" evidence="3">
    <location>
        <begin position="32"/>
        <end position="158"/>
    </location>
</feature>
<feature type="transmembrane region" description="Helical" evidence="2">
    <location>
        <begin position="173"/>
        <end position="192"/>
    </location>
</feature>
<dbReference type="RefSeq" id="WP_152380469.1">
    <property type="nucleotide sequence ID" value="NZ_CP045298.1"/>
</dbReference>
<dbReference type="PANTHER" id="PTHR42709">
    <property type="entry name" value="ALKALINE PHOSPHATASE LIKE PROTEIN"/>
    <property type="match status" value="1"/>
</dbReference>
<comment type="caution">
    <text evidence="4">The sequence shown here is derived from an EMBL/GenBank/DDBJ whole genome shotgun (WGS) entry which is preliminary data.</text>
</comment>
<feature type="transmembrane region" description="Helical" evidence="2">
    <location>
        <begin position="55"/>
        <end position="74"/>
    </location>
</feature>